<name>A0AAW2GM86_9HYME</name>
<sequence length="149" mass="16962">MRLVFCRFRHHWQTDKFQPNIRKVETTASGKQTGGTGGARKGGVRGRMYTGARGVKKTGWVNPPEPEVPRRQRIRRKQARSRGIVNKTSAGSNFSKPQQSQRRGRRSGRISPMETYRGRRFQVVTLLRGIFFIVIVPSACDLHTAILRS</sequence>
<accession>A0AAW2GM86</accession>
<keyword evidence="2" id="KW-1133">Transmembrane helix</keyword>
<organism evidence="3 4">
    <name type="scientific">Cardiocondyla obscurior</name>
    <dbReference type="NCBI Taxonomy" id="286306"/>
    <lineage>
        <taxon>Eukaryota</taxon>
        <taxon>Metazoa</taxon>
        <taxon>Ecdysozoa</taxon>
        <taxon>Arthropoda</taxon>
        <taxon>Hexapoda</taxon>
        <taxon>Insecta</taxon>
        <taxon>Pterygota</taxon>
        <taxon>Neoptera</taxon>
        <taxon>Endopterygota</taxon>
        <taxon>Hymenoptera</taxon>
        <taxon>Apocrita</taxon>
        <taxon>Aculeata</taxon>
        <taxon>Formicoidea</taxon>
        <taxon>Formicidae</taxon>
        <taxon>Myrmicinae</taxon>
        <taxon>Cardiocondyla</taxon>
    </lineage>
</organism>
<dbReference type="EMBL" id="JADYXP020000003">
    <property type="protein sequence ID" value="KAL0127785.1"/>
    <property type="molecule type" value="Genomic_DNA"/>
</dbReference>
<gene>
    <name evidence="3" type="ORF">PUN28_003202</name>
</gene>
<reference evidence="3 4" key="1">
    <citation type="submission" date="2023-03" db="EMBL/GenBank/DDBJ databases">
        <title>High recombination rates correlate with genetic variation in Cardiocondyla obscurior ants.</title>
        <authorList>
            <person name="Errbii M."/>
        </authorList>
    </citation>
    <scope>NUCLEOTIDE SEQUENCE [LARGE SCALE GENOMIC DNA]</scope>
    <source>
        <strain evidence="3">Alpha-2009</strain>
        <tissue evidence="3">Whole body</tissue>
    </source>
</reference>
<evidence type="ECO:0000256" key="1">
    <source>
        <dbReference type="SAM" id="MobiDB-lite"/>
    </source>
</evidence>
<proteinExistence type="predicted"/>
<protein>
    <submittedName>
        <fullName evidence="3">Uncharacterized protein</fullName>
    </submittedName>
</protein>
<keyword evidence="4" id="KW-1185">Reference proteome</keyword>
<dbReference type="AlphaFoldDB" id="A0AAW2GM86"/>
<evidence type="ECO:0000256" key="2">
    <source>
        <dbReference type="SAM" id="Phobius"/>
    </source>
</evidence>
<feature type="region of interest" description="Disordered" evidence="1">
    <location>
        <begin position="24"/>
        <end position="113"/>
    </location>
</feature>
<feature type="transmembrane region" description="Helical" evidence="2">
    <location>
        <begin position="126"/>
        <end position="146"/>
    </location>
</feature>
<evidence type="ECO:0000313" key="4">
    <source>
        <dbReference type="Proteomes" id="UP001430953"/>
    </source>
</evidence>
<evidence type="ECO:0000313" key="3">
    <source>
        <dbReference type="EMBL" id="KAL0127785.1"/>
    </source>
</evidence>
<keyword evidence="2" id="KW-0812">Transmembrane</keyword>
<feature type="compositionally biased region" description="Basic residues" evidence="1">
    <location>
        <begin position="71"/>
        <end position="80"/>
    </location>
</feature>
<comment type="caution">
    <text evidence="3">The sequence shown here is derived from an EMBL/GenBank/DDBJ whole genome shotgun (WGS) entry which is preliminary data.</text>
</comment>
<keyword evidence="2" id="KW-0472">Membrane</keyword>
<dbReference type="Proteomes" id="UP001430953">
    <property type="component" value="Unassembled WGS sequence"/>
</dbReference>
<feature type="compositionally biased region" description="Gly residues" evidence="1">
    <location>
        <begin position="32"/>
        <end position="41"/>
    </location>
</feature>
<feature type="compositionally biased region" description="Polar residues" evidence="1">
    <location>
        <begin position="86"/>
        <end position="97"/>
    </location>
</feature>